<organism evidence="1">
    <name type="scientific">Anguilla anguilla</name>
    <name type="common">European freshwater eel</name>
    <name type="synonym">Muraena anguilla</name>
    <dbReference type="NCBI Taxonomy" id="7936"/>
    <lineage>
        <taxon>Eukaryota</taxon>
        <taxon>Metazoa</taxon>
        <taxon>Chordata</taxon>
        <taxon>Craniata</taxon>
        <taxon>Vertebrata</taxon>
        <taxon>Euteleostomi</taxon>
        <taxon>Actinopterygii</taxon>
        <taxon>Neopterygii</taxon>
        <taxon>Teleostei</taxon>
        <taxon>Anguilliformes</taxon>
        <taxon>Anguillidae</taxon>
        <taxon>Anguilla</taxon>
    </lineage>
</organism>
<dbReference type="EMBL" id="GBXM01100576">
    <property type="protein sequence ID" value="JAH08001.1"/>
    <property type="molecule type" value="Transcribed_RNA"/>
</dbReference>
<reference evidence="1" key="2">
    <citation type="journal article" date="2015" name="Fish Shellfish Immunol.">
        <title>Early steps in the European eel (Anguilla anguilla)-Vibrio vulnificus interaction in the gills: Role of the RtxA13 toxin.</title>
        <authorList>
            <person name="Callol A."/>
            <person name="Pajuelo D."/>
            <person name="Ebbesson L."/>
            <person name="Teles M."/>
            <person name="MacKenzie S."/>
            <person name="Amaro C."/>
        </authorList>
    </citation>
    <scope>NUCLEOTIDE SEQUENCE</scope>
</reference>
<reference evidence="1" key="1">
    <citation type="submission" date="2014-11" db="EMBL/GenBank/DDBJ databases">
        <authorList>
            <person name="Amaro Gonzalez C."/>
        </authorList>
    </citation>
    <scope>NUCLEOTIDE SEQUENCE</scope>
</reference>
<name>A0A0E9PTP0_ANGAN</name>
<dbReference type="AlphaFoldDB" id="A0A0E9PTP0"/>
<proteinExistence type="predicted"/>
<accession>A0A0E9PTP0</accession>
<protein>
    <submittedName>
        <fullName evidence="1">Uncharacterized protein</fullName>
    </submittedName>
</protein>
<sequence>MFSLWSSKMVTIHIKSKLVLQSLSATARVLAYCFSPVSDFPASFHH</sequence>
<evidence type="ECO:0000313" key="1">
    <source>
        <dbReference type="EMBL" id="JAH08001.1"/>
    </source>
</evidence>